<keyword evidence="10" id="KW-1185">Reference proteome</keyword>
<dbReference type="GO" id="GO:0042273">
    <property type="term" value="P:ribosomal large subunit biogenesis"/>
    <property type="evidence" value="ECO:0007669"/>
    <property type="project" value="TreeGrafter"/>
</dbReference>
<evidence type="ECO:0000256" key="6">
    <source>
        <dbReference type="ARBA" id="ARBA00023242"/>
    </source>
</evidence>
<evidence type="ECO:0000313" key="9">
    <source>
        <dbReference type="EMBL" id="EXF85276.1"/>
    </source>
</evidence>
<evidence type="ECO:0000256" key="8">
    <source>
        <dbReference type="SAM" id="MobiDB-lite"/>
    </source>
</evidence>
<organism evidence="9 10">
    <name type="scientific">Colletotrichum fioriniae PJ7</name>
    <dbReference type="NCBI Taxonomy" id="1445577"/>
    <lineage>
        <taxon>Eukaryota</taxon>
        <taxon>Fungi</taxon>
        <taxon>Dikarya</taxon>
        <taxon>Ascomycota</taxon>
        <taxon>Pezizomycotina</taxon>
        <taxon>Sordariomycetes</taxon>
        <taxon>Hypocreomycetidae</taxon>
        <taxon>Glomerellales</taxon>
        <taxon>Glomerellaceae</taxon>
        <taxon>Colletotrichum</taxon>
        <taxon>Colletotrichum acutatum species complex</taxon>
    </lineage>
</organism>
<dbReference type="GO" id="GO:1990904">
    <property type="term" value="C:ribonucleoprotein complex"/>
    <property type="evidence" value="ECO:0007669"/>
    <property type="project" value="UniProtKB-KW"/>
</dbReference>
<dbReference type="InterPro" id="IPR019002">
    <property type="entry name" value="Ribosome_biogenesis_Nop16"/>
</dbReference>
<feature type="region of interest" description="Disordered" evidence="8">
    <location>
        <begin position="1"/>
        <end position="24"/>
    </location>
</feature>
<evidence type="ECO:0000256" key="7">
    <source>
        <dbReference type="ARBA" id="ARBA00023274"/>
    </source>
</evidence>
<feature type="region of interest" description="Disordered" evidence="8">
    <location>
        <begin position="65"/>
        <end position="89"/>
    </location>
</feature>
<comment type="subcellular location">
    <subcellularLocation>
        <location evidence="2">Nucleus</location>
        <location evidence="2">Nucleolus</location>
    </subcellularLocation>
</comment>
<keyword evidence="6" id="KW-0539">Nucleus</keyword>
<dbReference type="PANTHER" id="PTHR13243:SF1">
    <property type="entry name" value="NUCLEOLAR PROTEIN 16"/>
    <property type="match status" value="1"/>
</dbReference>
<dbReference type="EMBL" id="JARH01000111">
    <property type="protein sequence ID" value="EXF85276.1"/>
    <property type="molecule type" value="Genomic_DNA"/>
</dbReference>
<dbReference type="GO" id="GO:0005730">
    <property type="term" value="C:nucleolus"/>
    <property type="evidence" value="ECO:0007669"/>
    <property type="project" value="UniProtKB-SubCell"/>
</dbReference>
<comment type="caution">
    <text evidence="9">The sequence shown here is derived from an EMBL/GenBank/DDBJ whole genome shotgun (WGS) entry which is preliminary data.</text>
</comment>
<dbReference type="eggNOG" id="KOG4771">
    <property type="taxonomic scope" value="Eukaryota"/>
</dbReference>
<dbReference type="AlphaFoldDB" id="A0A010RXD9"/>
<dbReference type="HOGENOM" id="CLU_078857_0_0_1"/>
<reference evidence="9 10" key="1">
    <citation type="submission" date="2014-02" db="EMBL/GenBank/DDBJ databases">
        <title>The genome sequence of Colletotrichum fioriniae PJ7.</title>
        <authorList>
            <person name="Baroncelli R."/>
            <person name="Thon M.R."/>
        </authorList>
    </citation>
    <scope>NUCLEOTIDE SEQUENCE [LARGE SCALE GENOMIC DNA]</scope>
    <source>
        <strain evidence="9 10">PJ7</strain>
    </source>
</reference>
<dbReference type="Proteomes" id="UP000020467">
    <property type="component" value="Unassembled WGS sequence"/>
</dbReference>
<name>A0A010RXD9_9PEZI</name>
<keyword evidence="7" id="KW-0687">Ribonucleoprotein</keyword>
<sequence length="273" mass="31025">MGSVLQKKKRRSGRAKVKTNRPKKLLNPLGNDIIAKNWYADIHTHIHNTRRPFEPPALYSELPLSRNEKKPQANQKPFPPSRNKKETLTQNYRRLGLTARLKSATGGTEKTLAQLEQAKTASASAQRDPFAISTTEEAVFEEARVERDADGKIIKIHYASANKRPNPLNDPLNALEEDSDDGEEGAGAENEEEWGGIDDESRPEVIRLLEKEAALPEIKKPRHISQQEKEWLERLIAKHGDDYDAMVRDRKLNPMQQTRGDIARRVKRFTGKV</sequence>
<evidence type="ECO:0000256" key="1">
    <source>
        <dbReference type="ARBA" id="ARBA00002889"/>
    </source>
</evidence>
<dbReference type="STRING" id="1445577.A0A010RXD9"/>
<gene>
    <name evidence="9" type="ORF">CFIO01_06979</name>
</gene>
<feature type="compositionally biased region" description="Acidic residues" evidence="8">
    <location>
        <begin position="175"/>
        <end position="198"/>
    </location>
</feature>
<evidence type="ECO:0000256" key="3">
    <source>
        <dbReference type="ARBA" id="ARBA00008479"/>
    </source>
</evidence>
<evidence type="ECO:0000256" key="4">
    <source>
        <dbReference type="ARBA" id="ARBA00011187"/>
    </source>
</evidence>
<dbReference type="PANTHER" id="PTHR13243">
    <property type="entry name" value="HSPC111 PROTEIN-RELATED"/>
    <property type="match status" value="1"/>
</dbReference>
<dbReference type="KEGG" id="cfj:CFIO01_06979"/>
<proteinExistence type="inferred from homology"/>
<accession>A0A010RXD9</accession>
<dbReference type="OrthoDB" id="285729at2759"/>
<comment type="similarity">
    <text evidence="3">Belongs to the NOP16 family.</text>
</comment>
<dbReference type="Pfam" id="PF09420">
    <property type="entry name" value="Nop16"/>
    <property type="match status" value="1"/>
</dbReference>
<evidence type="ECO:0000313" key="10">
    <source>
        <dbReference type="Proteomes" id="UP000020467"/>
    </source>
</evidence>
<protein>
    <recommendedName>
        <fullName evidence="5">Nucleolar protein 16</fullName>
    </recommendedName>
</protein>
<comment type="function">
    <text evidence="1">Involved in the biogenesis of the 60S ribosomal subunit.</text>
</comment>
<evidence type="ECO:0000256" key="5">
    <source>
        <dbReference type="ARBA" id="ARBA00015522"/>
    </source>
</evidence>
<comment type="subunit">
    <text evidence="4">Component of the pre-66S ribosomal particle.</text>
</comment>
<feature type="region of interest" description="Disordered" evidence="8">
    <location>
        <begin position="162"/>
        <end position="203"/>
    </location>
</feature>
<evidence type="ECO:0000256" key="2">
    <source>
        <dbReference type="ARBA" id="ARBA00004604"/>
    </source>
</evidence>